<dbReference type="GO" id="GO:0009002">
    <property type="term" value="F:serine-type D-Ala-D-Ala carboxypeptidase activity"/>
    <property type="evidence" value="ECO:0007669"/>
    <property type="project" value="InterPro"/>
</dbReference>
<evidence type="ECO:0000256" key="4">
    <source>
        <dbReference type="ARBA" id="ARBA00022960"/>
    </source>
</evidence>
<evidence type="ECO:0000256" key="2">
    <source>
        <dbReference type="ARBA" id="ARBA00022729"/>
    </source>
</evidence>
<keyword evidence="2" id="KW-0732">Signal</keyword>
<evidence type="ECO:0000256" key="8">
    <source>
        <dbReference type="PIRSR" id="PIRSR618044-2"/>
    </source>
</evidence>
<dbReference type="GO" id="GO:0008360">
    <property type="term" value="P:regulation of cell shape"/>
    <property type="evidence" value="ECO:0007669"/>
    <property type="project" value="UniProtKB-KW"/>
</dbReference>
<dbReference type="InterPro" id="IPR018044">
    <property type="entry name" value="Peptidase_S11"/>
</dbReference>
<evidence type="ECO:0000256" key="9">
    <source>
        <dbReference type="RuleBase" id="RU004016"/>
    </source>
</evidence>
<keyword evidence="12" id="KW-0645">Protease</keyword>
<dbReference type="AlphaFoldDB" id="A0A927W5N5"/>
<evidence type="ECO:0000313" key="12">
    <source>
        <dbReference type="EMBL" id="MBE6061022.1"/>
    </source>
</evidence>
<comment type="caution">
    <text evidence="12">The sequence shown here is derived from an EMBL/GenBank/DDBJ whole genome shotgun (WGS) entry which is preliminary data.</text>
</comment>
<dbReference type="InterPro" id="IPR001967">
    <property type="entry name" value="Peptidase_S11_N"/>
</dbReference>
<protein>
    <submittedName>
        <fullName evidence="12">D-alanyl-D-alanine carboxypeptidase</fullName>
    </submittedName>
</protein>
<reference evidence="12" key="1">
    <citation type="submission" date="2019-04" db="EMBL/GenBank/DDBJ databases">
        <title>Evolution of Biomass-Degrading Anaerobic Consortia Revealed by Metagenomics.</title>
        <authorList>
            <person name="Peng X."/>
        </authorList>
    </citation>
    <scope>NUCLEOTIDE SEQUENCE</scope>
    <source>
        <strain evidence="12">SIG254</strain>
    </source>
</reference>
<feature type="active site" description="Acyl-ester intermediate" evidence="7">
    <location>
        <position position="61"/>
    </location>
</feature>
<dbReference type="GO" id="GO:0071555">
    <property type="term" value="P:cell wall organization"/>
    <property type="evidence" value="ECO:0007669"/>
    <property type="project" value="UniProtKB-KW"/>
</dbReference>
<feature type="active site" description="Acyl-ester intermediate" evidence="7">
    <location>
        <position position="64"/>
    </location>
</feature>
<dbReference type="Gene3D" id="3.40.710.10">
    <property type="entry name" value="DD-peptidase/beta-lactamase superfamily"/>
    <property type="match status" value="1"/>
</dbReference>
<evidence type="ECO:0000259" key="11">
    <source>
        <dbReference type="Pfam" id="PF00768"/>
    </source>
</evidence>
<keyword evidence="6" id="KW-0961">Cell wall biogenesis/degradation</keyword>
<dbReference type="PRINTS" id="PR00725">
    <property type="entry name" value="DADACBPTASE1"/>
</dbReference>
<evidence type="ECO:0000313" key="13">
    <source>
        <dbReference type="Proteomes" id="UP000768462"/>
    </source>
</evidence>
<dbReference type="Proteomes" id="UP000768462">
    <property type="component" value="Unassembled WGS sequence"/>
</dbReference>
<keyword evidence="4" id="KW-0133">Cell shape</keyword>
<dbReference type="PANTHER" id="PTHR21581">
    <property type="entry name" value="D-ALANYL-D-ALANINE CARBOXYPEPTIDASE"/>
    <property type="match status" value="1"/>
</dbReference>
<keyword evidence="10" id="KW-1133">Transmembrane helix</keyword>
<dbReference type="InterPro" id="IPR012338">
    <property type="entry name" value="Beta-lactam/transpept-like"/>
</dbReference>
<dbReference type="Pfam" id="PF00768">
    <property type="entry name" value="Peptidase_S11"/>
    <property type="match status" value="1"/>
</dbReference>
<evidence type="ECO:0000256" key="7">
    <source>
        <dbReference type="PIRSR" id="PIRSR618044-1"/>
    </source>
</evidence>
<dbReference type="EMBL" id="SVCM01000145">
    <property type="protein sequence ID" value="MBE6061022.1"/>
    <property type="molecule type" value="Genomic_DNA"/>
</dbReference>
<dbReference type="GO" id="GO:0006508">
    <property type="term" value="P:proteolysis"/>
    <property type="evidence" value="ECO:0007669"/>
    <property type="project" value="InterPro"/>
</dbReference>
<dbReference type="SUPFAM" id="SSF56601">
    <property type="entry name" value="beta-lactamase/transpeptidase-like"/>
    <property type="match status" value="1"/>
</dbReference>
<proteinExistence type="inferred from homology"/>
<keyword evidence="12" id="KW-0121">Carboxypeptidase</keyword>
<evidence type="ECO:0000256" key="1">
    <source>
        <dbReference type="ARBA" id="ARBA00007164"/>
    </source>
</evidence>
<keyword evidence="3" id="KW-0378">Hydrolase</keyword>
<dbReference type="GO" id="GO:0009252">
    <property type="term" value="P:peptidoglycan biosynthetic process"/>
    <property type="evidence" value="ECO:0007669"/>
    <property type="project" value="UniProtKB-KW"/>
</dbReference>
<organism evidence="12 13">
    <name type="scientific">Clostridium sulfidigenes</name>
    <dbReference type="NCBI Taxonomy" id="318464"/>
    <lineage>
        <taxon>Bacteria</taxon>
        <taxon>Bacillati</taxon>
        <taxon>Bacillota</taxon>
        <taxon>Clostridia</taxon>
        <taxon>Eubacteriales</taxon>
        <taxon>Clostridiaceae</taxon>
        <taxon>Clostridium</taxon>
    </lineage>
</organism>
<keyword evidence="5" id="KW-0573">Peptidoglycan synthesis</keyword>
<name>A0A927W5N5_9CLOT</name>
<sequence length="418" mass="46652">MKKRILSLWVFFTLVFTFSFSTIAIAETQPEIVGTSAIVMDLETKEIIYSKNIDEKKQPASITKLMTALLLAENKSKTDLLTYPAAALKEEPYSYGLNVHPVTPGDTFTGKDAMDILLLYSGNDIAYMVAENVGGTKEKFITMMNEKAKALGMTNTNFVTPNGLDDNTDDHYTTAYDLSLLLNAAYGNEWIRETMSKKESEVKSTNGPSSIVENRNKLIGVDGNIGGKTGYTEKSGRCLAALYQRNGHTLATVVLGSDYNFPVDTQVFEDTTNLANYGFNAEKEVFKAKNTEISEVTMEYKILPLIGPKKAIKVPVTIHEDISLYPTDLEPEFNAEVGKINIWTLSKDKSIGKATVNIKGYEKQYNIYSGLSNMDIIKSNILYYVLALLVLIVIASLVILIISKINKKRRKKRNRIYR</sequence>
<evidence type="ECO:0000256" key="5">
    <source>
        <dbReference type="ARBA" id="ARBA00022984"/>
    </source>
</evidence>
<accession>A0A927W5N5</accession>
<evidence type="ECO:0000256" key="10">
    <source>
        <dbReference type="SAM" id="Phobius"/>
    </source>
</evidence>
<keyword evidence="10" id="KW-0812">Transmembrane</keyword>
<evidence type="ECO:0000256" key="3">
    <source>
        <dbReference type="ARBA" id="ARBA00022801"/>
    </source>
</evidence>
<feature type="transmembrane region" description="Helical" evidence="10">
    <location>
        <begin position="381"/>
        <end position="403"/>
    </location>
</feature>
<evidence type="ECO:0000256" key="6">
    <source>
        <dbReference type="ARBA" id="ARBA00023316"/>
    </source>
</evidence>
<feature type="binding site" evidence="8">
    <location>
        <position position="228"/>
    </location>
    <ligand>
        <name>substrate</name>
    </ligand>
</feature>
<comment type="similarity">
    <text evidence="1 9">Belongs to the peptidase S11 family.</text>
</comment>
<feature type="domain" description="Peptidase S11 D-alanyl-D-alanine carboxypeptidase A N-terminal" evidence="11">
    <location>
        <begin position="26"/>
        <end position="258"/>
    </location>
</feature>
<gene>
    <name evidence="12" type="ORF">E7215_12735</name>
</gene>
<keyword evidence="10" id="KW-0472">Membrane</keyword>
<dbReference type="PANTHER" id="PTHR21581:SF26">
    <property type="entry name" value="D-ALANYL-D-ALANINE ENDOPEPTIDASE"/>
    <property type="match status" value="1"/>
</dbReference>
<feature type="active site" evidence="7">
    <location>
        <position position="121"/>
    </location>
</feature>